<dbReference type="GO" id="GO:0004519">
    <property type="term" value="F:endonuclease activity"/>
    <property type="evidence" value="ECO:0007669"/>
    <property type="project" value="UniProtKB-KW"/>
</dbReference>
<dbReference type="EMBL" id="JAMFTH010000003">
    <property type="protein sequence ID" value="MCP8899815.1"/>
    <property type="molecule type" value="Genomic_DNA"/>
</dbReference>
<name>A0A9X2HXA2_9GAMM</name>
<keyword evidence="4" id="KW-1185">Reference proteome</keyword>
<feature type="domain" description="Endonuclease/exonuclease/phosphatase" evidence="2">
    <location>
        <begin position="74"/>
        <end position="275"/>
    </location>
</feature>
<keyword evidence="3" id="KW-0540">Nuclease</keyword>
<dbReference type="NCBIfam" id="NF003840">
    <property type="entry name" value="PRK05421.1-2"/>
    <property type="match status" value="1"/>
</dbReference>
<dbReference type="Proteomes" id="UP001139319">
    <property type="component" value="Unassembled WGS sequence"/>
</dbReference>
<protein>
    <submittedName>
        <fullName evidence="3">Endonuclease/exonuclease/phosphatase family protein</fullName>
    </submittedName>
</protein>
<dbReference type="NCBIfam" id="NF003842">
    <property type="entry name" value="PRK05421.1-4"/>
    <property type="match status" value="1"/>
</dbReference>
<proteinExistence type="predicted"/>
<reference evidence="3" key="2">
    <citation type="submission" date="2023-01" db="EMBL/GenBank/DDBJ databases">
        <title>Gilvimarinus xylanilyticus HB14 isolated from Caulerpa lentillifera aquaculture base in Hainan, China.</title>
        <authorList>
            <person name="Zhang Y.-J."/>
        </authorList>
    </citation>
    <scope>NUCLEOTIDE SEQUENCE</scope>
    <source>
        <strain evidence="3">HB14</strain>
    </source>
</reference>
<dbReference type="InterPro" id="IPR005135">
    <property type="entry name" value="Endo/exonuclease/phosphatase"/>
</dbReference>
<reference evidence="3" key="1">
    <citation type="submission" date="2022-05" db="EMBL/GenBank/DDBJ databases">
        <authorList>
            <person name="Sun H.-N."/>
        </authorList>
    </citation>
    <scope>NUCLEOTIDE SEQUENCE</scope>
    <source>
        <strain evidence="3">HB14</strain>
    </source>
</reference>
<keyword evidence="3" id="KW-0255">Endonuclease</keyword>
<dbReference type="AlphaFoldDB" id="A0A9X2HXA2"/>
<dbReference type="InterPro" id="IPR036691">
    <property type="entry name" value="Endo/exonu/phosph_ase_sf"/>
</dbReference>
<feature type="chain" id="PRO_5040956080" evidence="1">
    <location>
        <begin position="30"/>
        <end position="294"/>
    </location>
</feature>
<dbReference type="SUPFAM" id="SSF56219">
    <property type="entry name" value="DNase I-like"/>
    <property type="match status" value="1"/>
</dbReference>
<evidence type="ECO:0000313" key="3">
    <source>
        <dbReference type="EMBL" id="MCP8899815.1"/>
    </source>
</evidence>
<keyword evidence="1" id="KW-0732">Signal</keyword>
<dbReference type="RefSeq" id="WP_253968113.1">
    <property type="nucleotide sequence ID" value="NZ_JAMFTH010000003.1"/>
</dbReference>
<accession>A0A9X2HXA2</accession>
<feature type="signal peptide" evidence="1">
    <location>
        <begin position="1"/>
        <end position="29"/>
    </location>
</feature>
<dbReference type="Gene3D" id="3.60.10.10">
    <property type="entry name" value="Endonuclease/exonuclease/phosphatase"/>
    <property type="match status" value="1"/>
</dbReference>
<keyword evidence="3" id="KW-0378">Hydrolase</keyword>
<sequence length="294" mass="32805">MIRFLFRPADVRRALASVVLSVCALGVGAVELSDEQAGLTDYATTPEACHQALGSSRSQHYGDSYQIPSTVSLLSWNIYKAQRDHLMRDLQALSTEADILLLQEALLDKRLEDLKPYWRFAPGYSTDDLQTGVMTLSAWPASVHCRFEHTEPWLRTPKATSVVEYILDSGQRLLAVNMHSINFELGVTEYRRQLQDVVSIVAEHNGPAVLAGDLNSWSDDRRELLQRLLAPLGLTPAVFAEDNRTQAFGLALDHVWTRGVSISAAEVPIYQSSDHNPLLVSMQFDEVNDRVAQD</sequence>
<gene>
    <name evidence="3" type="ORF">M6D89_10950</name>
</gene>
<evidence type="ECO:0000313" key="4">
    <source>
        <dbReference type="Proteomes" id="UP001139319"/>
    </source>
</evidence>
<comment type="caution">
    <text evidence="3">The sequence shown here is derived from an EMBL/GenBank/DDBJ whole genome shotgun (WGS) entry which is preliminary data.</text>
</comment>
<dbReference type="Pfam" id="PF03372">
    <property type="entry name" value="Exo_endo_phos"/>
    <property type="match status" value="1"/>
</dbReference>
<evidence type="ECO:0000259" key="2">
    <source>
        <dbReference type="Pfam" id="PF03372"/>
    </source>
</evidence>
<evidence type="ECO:0000256" key="1">
    <source>
        <dbReference type="SAM" id="SignalP"/>
    </source>
</evidence>
<organism evidence="3 4">
    <name type="scientific">Gilvimarinus xylanilyticus</name>
    <dbReference type="NCBI Taxonomy" id="2944139"/>
    <lineage>
        <taxon>Bacteria</taxon>
        <taxon>Pseudomonadati</taxon>
        <taxon>Pseudomonadota</taxon>
        <taxon>Gammaproteobacteria</taxon>
        <taxon>Cellvibrionales</taxon>
        <taxon>Cellvibrionaceae</taxon>
        <taxon>Gilvimarinus</taxon>
    </lineage>
</organism>